<organism evidence="1 2">
    <name type="scientific">Dermacentor silvarum</name>
    <name type="common">Tick</name>
    <dbReference type="NCBI Taxonomy" id="543639"/>
    <lineage>
        <taxon>Eukaryota</taxon>
        <taxon>Metazoa</taxon>
        <taxon>Ecdysozoa</taxon>
        <taxon>Arthropoda</taxon>
        <taxon>Chelicerata</taxon>
        <taxon>Arachnida</taxon>
        <taxon>Acari</taxon>
        <taxon>Parasitiformes</taxon>
        <taxon>Ixodida</taxon>
        <taxon>Ixodoidea</taxon>
        <taxon>Ixodidae</taxon>
        <taxon>Rhipicephalinae</taxon>
        <taxon>Dermacentor</taxon>
    </lineage>
</organism>
<sequence length="544" mass="59800">MISRRRLAGVDLVSSECFDCVELFGHGFFQRWIFFLTVVSMCALHCHTLVFRLISSDVDHWCKRPDIPGLSAATWRNVAIPLGPDGHRSHCTVYVHPGDANDTRITLCYSWDYDPERERCSIVSHWDMVCDRRVLKNLAQAVYVAGSLVFMSCAGYVADNIGRMPVIFSAVAILAMATLGGCSARTYATFLVSRFLNSGCAATVAVLSCTLLFEVSTHKNRSMHVSAAVTAGMILAELWFALARLLRLADWILQQIFMLSPTVLTLFAFSAVHESPRWHVARKDMLRAEMVVVSAAKENHFSLDATFSVLNRLKAEVARNEARLQLDRDANVAKTRRLQRCVFVMFGSYFSAAFTMFTILQLESSVSSTAGAWYDSVSNASNTVAFALLYTALAAFRGVPARRLLVGALAVLGVSVSLDVCPTTVRCTTICLCFGCGRVGAVCAALLSALRRSGREDLLFALAGLVVFAALLAQLFLPLPADHLTQPQAFVTIPKGMDYMKQTLDPPVPQRKPQRKASVFQRKPSEIPARSKAGSFDSNPSEIP</sequence>
<keyword evidence="2" id="KW-1185">Reference proteome</keyword>
<evidence type="ECO:0000313" key="1">
    <source>
        <dbReference type="EMBL" id="KAH7952862.1"/>
    </source>
</evidence>
<protein>
    <submittedName>
        <fullName evidence="1">Uncharacterized protein</fullName>
    </submittedName>
</protein>
<accession>A0ACB8CUP5</accession>
<reference evidence="1" key="1">
    <citation type="submission" date="2020-05" db="EMBL/GenBank/DDBJ databases">
        <title>Large-scale comparative analyses of tick genomes elucidate their genetic diversity and vector capacities.</title>
        <authorList>
            <person name="Jia N."/>
            <person name="Wang J."/>
            <person name="Shi W."/>
            <person name="Du L."/>
            <person name="Sun Y."/>
            <person name="Zhan W."/>
            <person name="Jiang J."/>
            <person name="Wang Q."/>
            <person name="Zhang B."/>
            <person name="Ji P."/>
            <person name="Sakyi L.B."/>
            <person name="Cui X."/>
            <person name="Yuan T."/>
            <person name="Jiang B."/>
            <person name="Yang W."/>
            <person name="Lam T.T.-Y."/>
            <person name="Chang Q."/>
            <person name="Ding S."/>
            <person name="Wang X."/>
            <person name="Zhu J."/>
            <person name="Ruan X."/>
            <person name="Zhao L."/>
            <person name="Wei J."/>
            <person name="Que T."/>
            <person name="Du C."/>
            <person name="Cheng J."/>
            <person name="Dai P."/>
            <person name="Han X."/>
            <person name="Huang E."/>
            <person name="Gao Y."/>
            <person name="Liu J."/>
            <person name="Shao H."/>
            <person name="Ye R."/>
            <person name="Li L."/>
            <person name="Wei W."/>
            <person name="Wang X."/>
            <person name="Wang C."/>
            <person name="Yang T."/>
            <person name="Huo Q."/>
            <person name="Li W."/>
            <person name="Guo W."/>
            <person name="Chen H."/>
            <person name="Zhou L."/>
            <person name="Ni X."/>
            <person name="Tian J."/>
            <person name="Zhou Y."/>
            <person name="Sheng Y."/>
            <person name="Liu T."/>
            <person name="Pan Y."/>
            <person name="Xia L."/>
            <person name="Li J."/>
            <person name="Zhao F."/>
            <person name="Cao W."/>
        </authorList>
    </citation>
    <scope>NUCLEOTIDE SEQUENCE</scope>
    <source>
        <strain evidence="1">Dsil-2018</strain>
    </source>
</reference>
<dbReference type="EMBL" id="CM023473">
    <property type="protein sequence ID" value="KAH7952862.1"/>
    <property type="molecule type" value="Genomic_DNA"/>
</dbReference>
<dbReference type="Proteomes" id="UP000821865">
    <property type="component" value="Chromosome 4"/>
</dbReference>
<proteinExistence type="predicted"/>
<evidence type="ECO:0000313" key="2">
    <source>
        <dbReference type="Proteomes" id="UP000821865"/>
    </source>
</evidence>
<gene>
    <name evidence="1" type="ORF">HPB49_001951</name>
</gene>
<name>A0ACB8CUP5_DERSI</name>
<comment type="caution">
    <text evidence="1">The sequence shown here is derived from an EMBL/GenBank/DDBJ whole genome shotgun (WGS) entry which is preliminary data.</text>
</comment>